<sequence>MARWDKLTSAEIAGRIAGGRDLAVLPVGATEQHGHHLATGTDTFSAELVAARAAERAGALVLPAIPYGCSHGHTEKWAGTLSLEPATLTALVSDIVLWAHLSGIRRFMVLSGHATNGPPIGSAILSLRYRLPDARFRYLDLWDISERLGQLYRRDAEDFHANRAETSVLLHAAPDMVRPQEIADVADVTPGYVFQYPMPRTTTNGVVGTPSEADPADGRLIVETAVDDFTTLLKKAMEEPWPDVRSA</sequence>
<dbReference type="Pfam" id="PF02633">
    <property type="entry name" value="Creatininase"/>
    <property type="match status" value="1"/>
</dbReference>
<dbReference type="SUPFAM" id="SSF102215">
    <property type="entry name" value="Creatininase"/>
    <property type="match status" value="1"/>
</dbReference>
<dbReference type="AlphaFoldDB" id="A0A3A8A9F9"/>
<reference evidence="6 7" key="1">
    <citation type="journal article" date="2018" name="Int. J. Syst. Bacteriol.">
        <title>Oceaniradius stylonemae gen. nov., sp. nov., isolated from a red alga, Stylonema cornu-cervi.</title>
        <authorList>
            <person name="Jeong S."/>
        </authorList>
    </citation>
    <scope>NUCLEOTIDE SEQUENCE [LARGE SCALE GENOMIC DNA]</scope>
    <source>
        <strain evidence="6 7">StC1</strain>
    </source>
</reference>
<dbReference type="OrthoDB" id="9801445at2"/>
<evidence type="ECO:0000256" key="4">
    <source>
        <dbReference type="ARBA" id="ARBA00022833"/>
    </source>
</evidence>
<evidence type="ECO:0000256" key="3">
    <source>
        <dbReference type="ARBA" id="ARBA00022801"/>
    </source>
</evidence>
<dbReference type="GO" id="GO:0016811">
    <property type="term" value="F:hydrolase activity, acting on carbon-nitrogen (but not peptide) bonds, in linear amides"/>
    <property type="evidence" value="ECO:0007669"/>
    <property type="project" value="TreeGrafter"/>
</dbReference>
<name>A0A3A8A9F9_9HYPH</name>
<accession>A0A3A8A9F9</accession>
<dbReference type="Proteomes" id="UP000246132">
    <property type="component" value="Unassembled WGS sequence"/>
</dbReference>
<protein>
    <submittedName>
        <fullName evidence="6">Creatininase family protein</fullName>
    </submittedName>
</protein>
<evidence type="ECO:0000313" key="6">
    <source>
        <dbReference type="EMBL" id="RKF06962.1"/>
    </source>
</evidence>
<keyword evidence="7" id="KW-1185">Reference proteome</keyword>
<dbReference type="InterPro" id="IPR024087">
    <property type="entry name" value="Creatininase-like_sf"/>
</dbReference>
<comment type="similarity">
    <text evidence="5">Belongs to the creatininase superfamily.</text>
</comment>
<evidence type="ECO:0000256" key="1">
    <source>
        <dbReference type="ARBA" id="ARBA00001947"/>
    </source>
</evidence>
<organism evidence="6 7">
    <name type="scientific">Oceaniradius stylonematis</name>
    <dbReference type="NCBI Taxonomy" id="2184161"/>
    <lineage>
        <taxon>Bacteria</taxon>
        <taxon>Pseudomonadati</taxon>
        <taxon>Pseudomonadota</taxon>
        <taxon>Alphaproteobacteria</taxon>
        <taxon>Hyphomicrobiales</taxon>
        <taxon>Ahrensiaceae</taxon>
        <taxon>Oceaniradius</taxon>
    </lineage>
</organism>
<evidence type="ECO:0000256" key="2">
    <source>
        <dbReference type="ARBA" id="ARBA00022723"/>
    </source>
</evidence>
<comment type="caution">
    <text evidence="6">The sequence shown here is derived from an EMBL/GenBank/DDBJ whole genome shotgun (WGS) entry which is preliminary data.</text>
</comment>
<keyword evidence="4" id="KW-0862">Zinc</keyword>
<gene>
    <name evidence="6" type="ORF">DEM25_010030</name>
</gene>
<comment type="cofactor">
    <cofactor evidence="1">
        <name>Zn(2+)</name>
        <dbReference type="ChEBI" id="CHEBI:29105"/>
    </cofactor>
</comment>
<dbReference type="PANTHER" id="PTHR35005:SF1">
    <property type="entry name" value="2-AMINO-5-FORMYLAMINO-6-RIBOSYLAMINOPYRIMIDIN-4(3H)-ONE 5'-MONOPHOSPHATE DEFORMYLASE"/>
    <property type="match status" value="1"/>
</dbReference>
<dbReference type="RefSeq" id="WP_109769291.1">
    <property type="nucleotide sequence ID" value="NZ_QFWV02000005.1"/>
</dbReference>
<keyword evidence="2" id="KW-0479">Metal-binding</keyword>
<dbReference type="EMBL" id="QFWV02000005">
    <property type="protein sequence ID" value="RKF06962.1"/>
    <property type="molecule type" value="Genomic_DNA"/>
</dbReference>
<dbReference type="GO" id="GO:0046872">
    <property type="term" value="F:metal ion binding"/>
    <property type="evidence" value="ECO:0007669"/>
    <property type="project" value="UniProtKB-KW"/>
</dbReference>
<dbReference type="InterPro" id="IPR003785">
    <property type="entry name" value="Creatininase/forma_Hydrolase"/>
</dbReference>
<dbReference type="PANTHER" id="PTHR35005">
    <property type="entry name" value="3-DEHYDRO-SCYLLO-INOSOSE HYDROLASE"/>
    <property type="match status" value="1"/>
</dbReference>
<proteinExistence type="inferred from homology"/>
<evidence type="ECO:0000256" key="5">
    <source>
        <dbReference type="ARBA" id="ARBA00024029"/>
    </source>
</evidence>
<dbReference type="GO" id="GO:0009231">
    <property type="term" value="P:riboflavin biosynthetic process"/>
    <property type="evidence" value="ECO:0007669"/>
    <property type="project" value="TreeGrafter"/>
</dbReference>
<dbReference type="Gene3D" id="3.40.50.10310">
    <property type="entry name" value="Creatininase"/>
    <property type="match status" value="1"/>
</dbReference>
<evidence type="ECO:0000313" key="7">
    <source>
        <dbReference type="Proteomes" id="UP000246132"/>
    </source>
</evidence>
<keyword evidence="3" id="KW-0378">Hydrolase</keyword>